<evidence type="ECO:0000256" key="4">
    <source>
        <dbReference type="SAM" id="MobiDB-lite"/>
    </source>
</evidence>
<dbReference type="SMART" id="SM00420">
    <property type="entry name" value="HTH_DEOR"/>
    <property type="match status" value="1"/>
</dbReference>
<dbReference type="InterPro" id="IPR036388">
    <property type="entry name" value="WH-like_DNA-bd_sf"/>
</dbReference>
<dbReference type="InterPro" id="IPR036390">
    <property type="entry name" value="WH_DNA-bd_sf"/>
</dbReference>
<dbReference type="Pfam" id="PF13377">
    <property type="entry name" value="Peripla_BP_3"/>
    <property type="match status" value="1"/>
</dbReference>
<evidence type="ECO:0000256" key="1">
    <source>
        <dbReference type="ARBA" id="ARBA00023015"/>
    </source>
</evidence>
<dbReference type="Gene3D" id="3.40.50.2300">
    <property type="match status" value="2"/>
</dbReference>
<dbReference type="PROSITE" id="PS00894">
    <property type="entry name" value="HTH_DEOR_1"/>
    <property type="match status" value="1"/>
</dbReference>
<dbReference type="PROSITE" id="PS51000">
    <property type="entry name" value="HTH_DEOR_2"/>
    <property type="match status" value="1"/>
</dbReference>
<protein>
    <submittedName>
        <fullName evidence="6">DNA-binding LacI/PurR family transcriptional regulator</fullName>
    </submittedName>
</protein>
<keyword evidence="3" id="KW-0804">Transcription</keyword>
<organism evidence="6 7">
    <name type="scientific">Cellulomonas hominis</name>
    <dbReference type="NCBI Taxonomy" id="156981"/>
    <lineage>
        <taxon>Bacteria</taxon>
        <taxon>Bacillati</taxon>
        <taxon>Actinomycetota</taxon>
        <taxon>Actinomycetes</taxon>
        <taxon>Micrococcales</taxon>
        <taxon>Cellulomonadaceae</taxon>
        <taxon>Cellulomonas</taxon>
    </lineage>
</organism>
<dbReference type="InterPro" id="IPR018356">
    <property type="entry name" value="Tscrpt_reg_HTH_DeoR_CS"/>
</dbReference>
<sequence length="372" mass="38770">MSDGTSRHLAVSRRAQVLEALHAHGTVRVSDLAAELGVTTVTVRRDITQLVDEGLALRVHGGATLNPAADPAPGAPVPPAAPAGPAPGSTGTIGMLVPSLDYYWPGVARGAEERAAAGGLRLRLRGSSYEIEDERPQLERLMRGGADALLVAPSLDSPHTEDVLAWLGDVDVPVVLVERTARTGSTHAAMESVVTDHALGAETAVRHLTALGHRRIGIALSAQSPHTPELRAGWSRALAACGLDPDGAVDLDIPDRRAADWQQHVEAVVEAALRTGTTALLVHSDPEAMGVVQHCEERGVPVPDALSVVAYDDEVAGLFSPALTAVRPPRAWVGRAAVDLAVARLADPARPVHRVVVSPSLVLRDSTAAPAG</sequence>
<dbReference type="GO" id="GO:0003700">
    <property type="term" value="F:DNA-binding transcription factor activity"/>
    <property type="evidence" value="ECO:0007669"/>
    <property type="project" value="InterPro"/>
</dbReference>
<dbReference type="PANTHER" id="PTHR30146">
    <property type="entry name" value="LACI-RELATED TRANSCRIPTIONAL REPRESSOR"/>
    <property type="match status" value="1"/>
</dbReference>
<feature type="compositionally biased region" description="Pro residues" evidence="4">
    <location>
        <begin position="73"/>
        <end position="85"/>
    </location>
</feature>
<dbReference type="Proteomes" id="UP000564629">
    <property type="component" value="Unassembled WGS sequence"/>
</dbReference>
<evidence type="ECO:0000313" key="6">
    <source>
        <dbReference type="EMBL" id="MBB5472117.1"/>
    </source>
</evidence>
<dbReference type="InterPro" id="IPR028082">
    <property type="entry name" value="Peripla_BP_I"/>
</dbReference>
<gene>
    <name evidence="6" type="ORF">HNR08_000853</name>
</gene>
<accession>A0A7W8SBM0</accession>
<feature type="domain" description="HTH deoR-type" evidence="5">
    <location>
        <begin position="10"/>
        <end position="65"/>
    </location>
</feature>
<keyword evidence="1" id="KW-0805">Transcription regulation</keyword>
<name>A0A7W8SBM0_9CELL</name>
<dbReference type="PRINTS" id="PR00037">
    <property type="entry name" value="HTHLACR"/>
</dbReference>
<evidence type="ECO:0000259" key="5">
    <source>
        <dbReference type="PROSITE" id="PS51000"/>
    </source>
</evidence>
<dbReference type="SUPFAM" id="SSF46785">
    <property type="entry name" value="Winged helix' DNA-binding domain"/>
    <property type="match status" value="1"/>
</dbReference>
<dbReference type="InterPro" id="IPR001034">
    <property type="entry name" value="DeoR_HTH"/>
</dbReference>
<reference evidence="6 7" key="1">
    <citation type="submission" date="2020-08" db="EMBL/GenBank/DDBJ databases">
        <title>Sequencing the genomes of 1000 actinobacteria strains.</title>
        <authorList>
            <person name="Klenk H.-P."/>
        </authorList>
    </citation>
    <scope>NUCLEOTIDE SEQUENCE [LARGE SCALE GENOMIC DNA]</scope>
    <source>
        <strain evidence="6 7">DSM 9581</strain>
    </source>
</reference>
<dbReference type="PANTHER" id="PTHR30146:SF155">
    <property type="entry name" value="ALANINE RACEMASE"/>
    <property type="match status" value="1"/>
</dbReference>
<dbReference type="Pfam" id="PF08220">
    <property type="entry name" value="HTH_DeoR"/>
    <property type="match status" value="1"/>
</dbReference>
<dbReference type="OrthoDB" id="3252280at2"/>
<dbReference type="RefSeq" id="WP_146837585.1">
    <property type="nucleotide sequence ID" value="NZ_BJVQ01000026.1"/>
</dbReference>
<dbReference type="GO" id="GO:0000976">
    <property type="term" value="F:transcription cis-regulatory region binding"/>
    <property type="evidence" value="ECO:0007669"/>
    <property type="project" value="TreeGrafter"/>
</dbReference>
<dbReference type="EMBL" id="JACHDN010000001">
    <property type="protein sequence ID" value="MBB5472117.1"/>
    <property type="molecule type" value="Genomic_DNA"/>
</dbReference>
<proteinExistence type="predicted"/>
<dbReference type="CDD" id="cd06267">
    <property type="entry name" value="PBP1_LacI_sugar_binding-like"/>
    <property type="match status" value="1"/>
</dbReference>
<evidence type="ECO:0000313" key="7">
    <source>
        <dbReference type="Proteomes" id="UP000564629"/>
    </source>
</evidence>
<evidence type="ECO:0000256" key="2">
    <source>
        <dbReference type="ARBA" id="ARBA00023125"/>
    </source>
</evidence>
<evidence type="ECO:0000256" key="3">
    <source>
        <dbReference type="ARBA" id="ARBA00023163"/>
    </source>
</evidence>
<feature type="region of interest" description="Disordered" evidence="4">
    <location>
        <begin position="67"/>
        <end position="86"/>
    </location>
</feature>
<dbReference type="AlphaFoldDB" id="A0A7W8SBM0"/>
<dbReference type="InterPro" id="IPR046335">
    <property type="entry name" value="LacI/GalR-like_sensor"/>
</dbReference>
<dbReference type="SUPFAM" id="SSF53822">
    <property type="entry name" value="Periplasmic binding protein-like I"/>
    <property type="match status" value="1"/>
</dbReference>
<dbReference type="Gene3D" id="1.10.10.10">
    <property type="entry name" value="Winged helix-like DNA-binding domain superfamily/Winged helix DNA-binding domain"/>
    <property type="match status" value="1"/>
</dbReference>
<keyword evidence="2 6" id="KW-0238">DNA-binding</keyword>
<comment type="caution">
    <text evidence="6">The sequence shown here is derived from an EMBL/GenBank/DDBJ whole genome shotgun (WGS) entry which is preliminary data.</text>
</comment>